<organism evidence="1 2">
    <name type="scientific">Mytilus galloprovincialis</name>
    <name type="common">Mediterranean mussel</name>
    <dbReference type="NCBI Taxonomy" id="29158"/>
    <lineage>
        <taxon>Eukaryota</taxon>
        <taxon>Metazoa</taxon>
        <taxon>Spiralia</taxon>
        <taxon>Lophotrochozoa</taxon>
        <taxon>Mollusca</taxon>
        <taxon>Bivalvia</taxon>
        <taxon>Autobranchia</taxon>
        <taxon>Pteriomorphia</taxon>
        <taxon>Mytilida</taxon>
        <taxon>Mytiloidea</taxon>
        <taxon>Mytilidae</taxon>
        <taxon>Mytilinae</taxon>
        <taxon>Mytilus</taxon>
    </lineage>
</organism>
<comment type="caution">
    <text evidence="1">The sequence shown here is derived from an EMBL/GenBank/DDBJ whole genome shotgun (WGS) entry which is preliminary data.</text>
</comment>
<evidence type="ECO:0000313" key="1">
    <source>
        <dbReference type="EMBL" id="VDH93853.1"/>
    </source>
</evidence>
<sequence length="317" mass="35798">MIQNLLSYGTDAKKSQLTSQLYLRDLSGHYDDNDVKNGSNTSLYNRSLYFTESQTCDMEGPLLHDLFNLDRFMLNSVAINVKLYRSRPEFCLMTSEGSPLFEVYLEEVVLKICKLQVLPSIITAHAEKLKTTNAKYPFTRTEVRLISIPAGSLSFNYNNLFNGVRPTRVVIGFVDAEAAAGSYELNPFNFQHFNLSQIALKLNQVPVSGNIMQLNYNTPGRTILPAFISMFEVTNKWMKDTGNQLSRNDIAGGNALYCFDVEPNFIDEGSYLNLLKQGTCSLETVFQKPLKKATACVVYAEYPSYFEINLERGVILE</sequence>
<dbReference type="EMBL" id="UYJE01000511">
    <property type="protein sequence ID" value="VDH93853.1"/>
    <property type="molecule type" value="Genomic_DNA"/>
</dbReference>
<dbReference type="AlphaFoldDB" id="A0A8B6BR95"/>
<dbReference type="Proteomes" id="UP000596742">
    <property type="component" value="Unassembled WGS sequence"/>
</dbReference>
<dbReference type="OrthoDB" id="6141848at2759"/>
<reference evidence="1" key="1">
    <citation type="submission" date="2018-11" db="EMBL/GenBank/DDBJ databases">
        <authorList>
            <person name="Alioto T."/>
            <person name="Alioto T."/>
        </authorList>
    </citation>
    <scope>NUCLEOTIDE SEQUENCE</scope>
</reference>
<proteinExistence type="predicted"/>
<evidence type="ECO:0000313" key="2">
    <source>
        <dbReference type="Proteomes" id="UP000596742"/>
    </source>
</evidence>
<name>A0A8B6BR95_MYTGA</name>
<accession>A0A8B6BR95</accession>
<keyword evidence="2" id="KW-1185">Reference proteome</keyword>
<gene>
    <name evidence="1" type="ORF">MGAL_10B074271</name>
</gene>
<protein>
    <submittedName>
        <fullName evidence="1">Uncharacterized protein</fullName>
    </submittedName>
</protein>